<keyword evidence="3" id="KW-0804">Transcription</keyword>
<keyword evidence="1" id="KW-0805">Transcription regulation</keyword>
<dbReference type="InterPro" id="IPR050109">
    <property type="entry name" value="HTH-type_TetR-like_transc_reg"/>
</dbReference>
<accession>E3JAI9</accession>
<reference evidence="6 7" key="1">
    <citation type="submission" date="2010-10" db="EMBL/GenBank/DDBJ databases">
        <title>Complete sequence of Frankia sp. EuI1c.</title>
        <authorList>
            <consortium name="US DOE Joint Genome Institute"/>
            <person name="Lucas S."/>
            <person name="Copeland A."/>
            <person name="Lapidus A."/>
            <person name="Cheng J.-F."/>
            <person name="Bruce D."/>
            <person name="Goodwin L."/>
            <person name="Pitluck S."/>
            <person name="Chertkov O."/>
            <person name="Detter J.C."/>
            <person name="Han C."/>
            <person name="Tapia R."/>
            <person name="Land M."/>
            <person name="Hauser L."/>
            <person name="Jeffries C."/>
            <person name="Kyrpides N."/>
            <person name="Ivanova N."/>
            <person name="Mikhailova N."/>
            <person name="Beauchemin N."/>
            <person name="Sen A."/>
            <person name="Sur S.A."/>
            <person name="Gtari M."/>
            <person name="Wall L."/>
            <person name="Tisa L."/>
            <person name="Woyke T."/>
        </authorList>
    </citation>
    <scope>NUCLEOTIDE SEQUENCE [LARGE SCALE GENOMIC DNA]</scope>
    <source>
        <strain evidence="7">DSM 45817 / CECT 9037 / EuI1c</strain>
    </source>
</reference>
<sequence length="244" mass="25625">MGSIRIVRDPLTPDRVIDAARSLLERDGVREFSMRRLAADLGVAPTAIYWHVGNRDQLIDAVVDQTSDVLGQVSTVGRAPMDRVLSTASSLLANINQHLWLVELAHQRGILLALLGPARRSIAAEFAAAGLRGPGIADATNAVVQLVGDHVTVGYFARTWRAQAVGDDLQDCAGPALEEAAAAALSRIPDRDRTFAVMLRALVAGLLADSSGPDGTDDQPAARISAGAGPILDAVDVSRSGSKP</sequence>
<organism evidence="6 7">
    <name type="scientific">Pseudofrankia inefficax (strain DSM 45817 / CECT 9037 / DDB 130130 / EuI1c)</name>
    <name type="common">Frankia inefficax</name>
    <dbReference type="NCBI Taxonomy" id="298654"/>
    <lineage>
        <taxon>Bacteria</taxon>
        <taxon>Bacillati</taxon>
        <taxon>Actinomycetota</taxon>
        <taxon>Actinomycetes</taxon>
        <taxon>Frankiales</taxon>
        <taxon>Frankiaceae</taxon>
        <taxon>Pseudofrankia</taxon>
    </lineage>
</organism>
<dbReference type="eggNOG" id="COG1309">
    <property type="taxonomic scope" value="Bacteria"/>
</dbReference>
<evidence type="ECO:0000313" key="7">
    <source>
        <dbReference type="Proteomes" id="UP000002484"/>
    </source>
</evidence>
<dbReference type="EMBL" id="CP002299">
    <property type="protein sequence ID" value="ADP82181.1"/>
    <property type="molecule type" value="Genomic_DNA"/>
</dbReference>
<dbReference type="SUPFAM" id="SSF46689">
    <property type="entry name" value="Homeodomain-like"/>
    <property type="match status" value="1"/>
</dbReference>
<dbReference type="Proteomes" id="UP000002484">
    <property type="component" value="Chromosome"/>
</dbReference>
<dbReference type="STRING" id="298654.FraEuI1c_4182"/>
<dbReference type="KEGG" id="fri:FraEuI1c_4182"/>
<protein>
    <submittedName>
        <fullName evidence="6">Regulatory protein TetR</fullName>
    </submittedName>
</protein>
<dbReference type="Pfam" id="PF00440">
    <property type="entry name" value="TetR_N"/>
    <property type="match status" value="1"/>
</dbReference>
<keyword evidence="2 4" id="KW-0238">DNA-binding</keyword>
<dbReference type="PROSITE" id="PS50977">
    <property type="entry name" value="HTH_TETR_2"/>
    <property type="match status" value="1"/>
</dbReference>
<dbReference type="Gene3D" id="1.10.357.10">
    <property type="entry name" value="Tetracycline Repressor, domain 2"/>
    <property type="match status" value="1"/>
</dbReference>
<proteinExistence type="predicted"/>
<feature type="DNA-binding region" description="H-T-H motif" evidence="4">
    <location>
        <begin position="33"/>
        <end position="52"/>
    </location>
</feature>
<dbReference type="HOGENOM" id="CLU_069543_2_1_11"/>
<evidence type="ECO:0000259" key="5">
    <source>
        <dbReference type="PROSITE" id="PS50977"/>
    </source>
</evidence>
<dbReference type="InterPro" id="IPR001647">
    <property type="entry name" value="HTH_TetR"/>
</dbReference>
<keyword evidence="7" id="KW-1185">Reference proteome</keyword>
<dbReference type="PANTHER" id="PTHR30055:SF151">
    <property type="entry name" value="TRANSCRIPTIONAL REGULATORY PROTEIN"/>
    <property type="match status" value="1"/>
</dbReference>
<gene>
    <name evidence="6" type="ordered locus">FraEuI1c_4182</name>
</gene>
<dbReference type="GO" id="GO:0000976">
    <property type="term" value="F:transcription cis-regulatory region binding"/>
    <property type="evidence" value="ECO:0007669"/>
    <property type="project" value="TreeGrafter"/>
</dbReference>
<evidence type="ECO:0000313" key="6">
    <source>
        <dbReference type="EMBL" id="ADP82181.1"/>
    </source>
</evidence>
<evidence type="ECO:0000256" key="1">
    <source>
        <dbReference type="ARBA" id="ARBA00023015"/>
    </source>
</evidence>
<dbReference type="InterPro" id="IPR036271">
    <property type="entry name" value="Tet_transcr_reg_TetR-rel_C_sf"/>
</dbReference>
<dbReference type="PRINTS" id="PR00455">
    <property type="entry name" value="HTHTETR"/>
</dbReference>
<dbReference type="AlphaFoldDB" id="E3JAI9"/>
<dbReference type="PANTHER" id="PTHR30055">
    <property type="entry name" value="HTH-TYPE TRANSCRIPTIONAL REGULATOR RUTR"/>
    <property type="match status" value="1"/>
</dbReference>
<dbReference type="GO" id="GO:0003700">
    <property type="term" value="F:DNA-binding transcription factor activity"/>
    <property type="evidence" value="ECO:0007669"/>
    <property type="project" value="TreeGrafter"/>
</dbReference>
<name>E3JAI9_PSEI1</name>
<dbReference type="InterPro" id="IPR009057">
    <property type="entry name" value="Homeodomain-like_sf"/>
</dbReference>
<dbReference type="InParanoid" id="E3JAI9"/>
<dbReference type="SUPFAM" id="SSF48498">
    <property type="entry name" value="Tetracyclin repressor-like, C-terminal domain"/>
    <property type="match status" value="1"/>
</dbReference>
<evidence type="ECO:0000256" key="3">
    <source>
        <dbReference type="ARBA" id="ARBA00023163"/>
    </source>
</evidence>
<evidence type="ECO:0000256" key="4">
    <source>
        <dbReference type="PROSITE-ProRule" id="PRU00335"/>
    </source>
</evidence>
<evidence type="ECO:0000256" key="2">
    <source>
        <dbReference type="ARBA" id="ARBA00023125"/>
    </source>
</evidence>
<feature type="domain" description="HTH tetR-type" evidence="5">
    <location>
        <begin position="10"/>
        <end position="70"/>
    </location>
</feature>